<evidence type="ECO:0000313" key="1">
    <source>
        <dbReference type="EMBL" id="OGG24173.1"/>
    </source>
</evidence>
<dbReference type="AlphaFoldDB" id="A0A1F6AIE5"/>
<evidence type="ECO:0000313" key="2">
    <source>
        <dbReference type="Proteomes" id="UP000178759"/>
    </source>
</evidence>
<gene>
    <name evidence="1" type="ORF">A3A79_03205</name>
</gene>
<name>A0A1F6AIE5_9BACT</name>
<dbReference type="Proteomes" id="UP000178759">
    <property type="component" value="Unassembled WGS sequence"/>
</dbReference>
<reference evidence="1 2" key="1">
    <citation type="journal article" date="2016" name="Nat. Commun.">
        <title>Thousands of microbial genomes shed light on interconnected biogeochemical processes in an aquifer system.</title>
        <authorList>
            <person name="Anantharaman K."/>
            <person name="Brown C.T."/>
            <person name="Hug L.A."/>
            <person name="Sharon I."/>
            <person name="Castelle C.J."/>
            <person name="Probst A.J."/>
            <person name="Thomas B.C."/>
            <person name="Singh A."/>
            <person name="Wilkins M.J."/>
            <person name="Karaoz U."/>
            <person name="Brodie E.L."/>
            <person name="Williams K.H."/>
            <person name="Hubbard S.S."/>
            <person name="Banfield J.F."/>
        </authorList>
    </citation>
    <scope>NUCLEOTIDE SEQUENCE [LARGE SCALE GENOMIC DNA]</scope>
</reference>
<dbReference type="STRING" id="1798392.A3A79_03205"/>
<organism evidence="1 2">
    <name type="scientific">Candidatus Gottesmanbacteria bacterium RIFCSPLOWO2_01_FULL_43_11b</name>
    <dbReference type="NCBI Taxonomy" id="1798392"/>
    <lineage>
        <taxon>Bacteria</taxon>
        <taxon>Candidatus Gottesmaniibacteriota</taxon>
    </lineage>
</organism>
<dbReference type="EMBL" id="MFJV01000001">
    <property type="protein sequence ID" value="OGG24173.1"/>
    <property type="molecule type" value="Genomic_DNA"/>
</dbReference>
<sequence>MAFGPDHSQRVELIELRRGQKFSVNGTLVRKTFWAARIEVISPPDEFIPQPQKHKVTKSASFGMTYFKEIEGQQVAHSITFV</sequence>
<accession>A0A1F6AIE5</accession>
<protein>
    <submittedName>
        <fullName evidence="1">Uncharacterized protein</fullName>
    </submittedName>
</protein>
<comment type="caution">
    <text evidence="1">The sequence shown here is derived from an EMBL/GenBank/DDBJ whole genome shotgun (WGS) entry which is preliminary data.</text>
</comment>
<proteinExistence type="predicted"/>